<dbReference type="Proteomes" id="UP000438448">
    <property type="component" value="Unassembled WGS sequence"/>
</dbReference>
<evidence type="ECO:0000313" key="2">
    <source>
        <dbReference type="EMBL" id="MQY18575.1"/>
    </source>
</evidence>
<comment type="caution">
    <text evidence="2">The sequence shown here is derived from an EMBL/GenBank/DDBJ whole genome shotgun (WGS) entry which is preliminary data.</text>
</comment>
<dbReference type="EMBL" id="WEGK01000003">
    <property type="protein sequence ID" value="MQY18575.1"/>
    <property type="molecule type" value="Genomic_DNA"/>
</dbReference>
<evidence type="ECO:0000313" key="3">
    <source>
        <dbReference type="Proteomes" id="UP000438448"/>
    </source>
</evidence>
<reference evidence="2 3" key="1">
    <citation type="submission" date="2019-10" db="EMBL/GenBank/DDBJ databases">
        <title>Nocardia macrotermitis sp. nov. and Nocardia aurantia sp. nov., isolated from the gut of fungus growing-termite Macrotermes natalensis.</title>
        <authorList>
            <person name="Benndorf R."/>
            <person name="Schwitalla J."/>
            <person name="Martin K."/>
            <person name="De Beer W."/>
            <person name="Kaster A.-K."/>
            <person name="Vollmers J."/>
            <person name="Poulsen M."/>
            <person name="Beemelmanns C."/>
        </authorList>
    </citation>
    <scope>NUCLEOTIDE SEQUENCE [LARGE SCALE GENOMIC DNA]</scope>
    <source>
        <strain evidence="2 3">RB20</strain>
    </source>
</reference>
<name>A0A7K0CYL5_9NOCA</name>
<gene>
    <name evidence="2" type="ORF">NRB20_16540</name>
</gene>
<dbReference type="Pfam" id="PF13560">
    <property type="entry name" value="HTH_31"/>
    <property type="match status" value="1"/>
</dbReference>
<dbReference type="Pfam" id="PF19054">
    <property type="entry name" value="DUF5753"/>
    <property type="match status" value="1"/>
</dbReference>
<organism evidence="2 3">
    <name type="scientific">Nocardia macrotermitis</name>
    <dbReference type="NCBI Taxonomy" id="2585198"/>
    <lineage>
        <taxon>Bacteria</taxon>
        <taxon>Bacillati</taxon>
        <taxon>Actinomycetota</taxon>
        <taxon>Actinomycetes</taxon>
        <taxon>Mycobacteriales</taxon>
        <taxon>Nocardiaceae</taxon>
        <taxon>Nocardia</taxon>
    </lineage>
</organism>
<sequence>MSRMTAARSCEMGSQTLWRLETGRSSEVKRVTVNLLCNLYGVGDEDREVLLWLAGESRKDGWWQSFVGGLAPDAELYVGLEGTASQLATWQMAVLPGLLQIPEYRRAISEAQGEPDDIDSEIRLLEKRQERLADPNFTLVALLNESVLHQNIGGKHVMARQMIHLLKVGELPNVSIRVVRSDASVHWGLFAKDFVLMEFPEHLNPVLTEPPVVYVESLAGVLYLDKPAEIELYRATRADIERVALGENDTRSLIEAIEKEYGS</sequence>
<keyword evidence="3" id="KW-1185">Reference proteome</keyword>
<accession>A0A7K0CYL5</accession>
<evidence type="ECO:0000259" key="1">
    <source>
        <dbReference type="Pfam" id="PF19054"/>
    </source>
</evidence>
<dbReference type="InterPro" id="IPR043917">
    <property type="entry name" value="DUF5753"/>
</dbReference>
<protein>
    <recommendedName>
        <fullName evidence="1">DUF5753 domain-containing protein</fullName>
    </recommendedName>
</protein>
<feature type="domain" description="DUF5753" evidence="1">
    <location>
        <begin position="76"/>
        <end position="255"/>
    </location>
</feature>
<proteinExistence type="predicted"/>
<dbReference type="AlphaFoldDB" id="A0A7K0CYL5"/>